<reference evidence="1 2" key="1">
    <citation type="journal article" date="2009" name="Nat. Genet.">
        <title>The genome of the cucumber, Cucumis sativus L.</title>
        <authorList>
            <person name="Huang S."/>
            <person name="Li R."/>
            <person name="Zhang Z."/>
            <person name="Li L."/>
            <person name="Gu X."/>
            <person name="Fan W."/>
            <person name="Lucas W.J."/>
            <person name="Wang X."/>
            <person name="Xie B."/>
            <person name="Ni P."/>
            <person name="Ren Y."/>
            <person name="Zhu H."/>
            <person name="Li J."/>
            <person name="Lin K."/>
            <person name="Jin W."/>
            <person name="Fei Z."/>
            <person name="Li G."/>
            <person name="Staub J."/>
            <person name="Kilian A."/>
            <person name="van der Vossen E.A."/>
            <person name="Wu Y."/>
            <person name="Guo J."/>
            <person name="He J."/>
            <person name="Jia Z."/>
            <person name="Ren Y."/>
            <person name="Tian G."/>
            <person name="Lu Y."/>
            <person name="Ruan J."/>
            <person name="Qian W."/>
            <person name="Wang M."/>
            <person name="Huang Q."/>
            <person name="Li B."/>
            <person name="Xuan Z."/>
            <person name="Cao J."/>
            <person name="Asan"/>
            <person name="Wu Z."/>
            <person name="Zhang J."/>
            <person name="Cai Q."/>
            <person name="Bai Y."/>
            <person name="Zhao B."/>
            <person name="Han Y."/>
            <person name="Li Y."/>
            <person name="Li X."/>
            <person name="Wang S."/>
            <person name="Shi Q."/>
            <person name="Liu S."/>
            <person name="Cho W.K."/>
            <person name="Kim J.Y."/>
            <person name="Xu Y."/>
            <person name="Heller-Uszynska K."/>
            <person name="Miao H."/>
            <person name="Cheng Z."/>
            <person name="Zhang S."/>
            <person name="Wu J."/>
            <person name="Yang Y."/>
            <person name="Kang H."/>
            <person name="Li M."/>
            <person name="Liang H."/>
            <person name="Ren X."/>
            <person name="Shi Z."/>
            <person name="Wen M."/>
            <person name="Jian M."/>
            <person name="Yang H."/>
            <person name="Zhang G."/>
            <person name="Yang Z."/>
            <person name="Chen R."/>
            <person name="Liu S."/>
            <person name="Li J."/>
            <person name="Ma L."/>
            <person name="Liu H."/>
            <person name="Zhou Y."/>
            <person name="Zhao J."/>
            <person name="Fang X."/>
            <person name="Li G."/>
            <person name="Fang L."/>
            <person name="Li Y."/>
            <person name="Liu D."/>
            <person name="Zheng H."/>
            <person name="Zhang Y."/>
            <person name="Qin N."/>
            <person name="Li Z."/>
            <person name="Yang G."/>
            <person name="Yang S."/>
            <person name="Bolund L."/>
            <person name="Kristiansen K."/>
            <person name="Zheng H."/>
            <person name="Li S."/>
            <person name="Zhang X."/>
            <person name="Yang H."/>
            <person name="Wang J."/>
            <person name="Sun R."/>
            <person name="Zhang B."/>
            <person name="Jiang S."/>
            <person name="Wang J."/>
            <person name="Du Y."/>
            <person name="Li S."/>
        </authorList>
    </citation>
    <scope>NUCLEOTIDE SEQUENCE [LARGE SCALE GENOMIC DNA]</scope>
    <source>
        <strain evidence="2">cv. 9930</strain>
    </source>
</reference>
<dbReference type="Pfam" id="PF14299">
    <property type="entry name" value="PP2"/>
    <property type="match status" value="1"/>
</dbReference>
<evidence type="ECO:0000313" key="1">
    <source>
        <dbReference type="EMBL" id="KGN65958.1"/>
    </source>
</evidence>
<dbReference type="Gramene" id="KGN65958">
    <property type="protein sequence ID" value="KGN65958"/>
    <property type="gene ID" value="Csa_1G542490"/>
</dbReference>
<dbReference type="GO" id="GO:0030246">
    <property type="term" value="F:carbohydrate binding"/>
    <property type="evidence" value="ECO:0007669"/>
    <property type="project" value="UniProtKB-KW"/>
</dbReference>
<dbReference type="InterPro" id="IPR025886">
    <property type="entry name" value="PP2-like"/>
</dbReference>
<dbReference type="KEGG" id="csv:101213252"/>
<dbReference type="AlphaFoldDB" id="A0A0A0LW08"/>
<name>A0A0A0LW08_CUCSA</name>
<reference evidence="1 2" key="4">
    <citation type="journal article" date="2011" name="BMC Genomics">
        <title>RNA-Seq improves annotation of protein-coding genes in the cucumber genome.</title>
        <authorList>
            <person name="Li Z."/>
            <person name="Zhang Z."/>
            <person name="Yan P."/>
            <person name="Huang S."/>
            <person name="Fei Z."/>
            <person name="Lin K."/>
        </authorList>
    </citation>
    <scope>NUCLEOTIDE SEQUENCE [LARGE SCALE GENOMIC DNA]</scope>
    <source>
        <strain evidence="2">cv. 9930</strain>
    </source>
</reference>
<reference evidence="1 2" key="2">
    <citation type="journal article" date="2009" name="PLoS ONE">
        <title>An integrated genetic and cytogenetic map of the cucumber genome.</title>
        <authorList>
            <person name="Ren Y."/>
            <person name="Zhang Z."/>
            <person name="Liu J."/>
            <person name="Staub J.E."/>
            <person name="Han Y."/>
            <person name="Cheng Z."/>
            <person name="Li X."/>
            <person name="Lu J."/>
            <person name="Miao H."/>
            <person name="Kang H."/>
            <person name="Xie B."/>
            <person name="Gu X."/>
            <person name="Wang X."/>
            <person name="Du Y."/>
            <person name="Jin W."/>
            <person name="Huang S."/>
        </authorList>
    </citation>
    <scope>NUCLEOTIDE SEQUENCE [LARGE SCALE GENOMIC DNA]</scope>
    <source>
        <strain evidence="2">cv. 9930</strain>
    </source>
</reference>
<dbReference type="OrthoDB" id="1139178at2759"/>
<dbReference type="EMBL" id="CM002922">
    <property type="protein sequence ID" value="KGN65958.1"/>
    <property type="molecule type" value="Genomic_DNA"/>
</dbReference>
<keyword evidence="2" id="KW-1185">Reference proteome</keyword>
<proteinExistence type="predicted"/>
<dbReference type="Proteomes" id="UP000029981">
    <property type="component" value="Chromosome 1"/>
</dbReference>
<evidence type="ECO:0000313" key="2">
    <source>
        <dbReference type="Proteomes" id="UP000029981"/>
    </source>
</evidence>
<gene>
    <name evidence="1" type="ORF">Csa_1G542490</name>
</gene>
<accession>A0A0A0LW08</accession>
<dbReference type="PANTHER" id="PTHR48478">
    <property type="entry name" value="LECTIN-LIKE"/>
    <property type="match status" value="1"/>
</dbReference>
<organism evidence="1 2">
    <name type="scientific">Cucumis sativus</name>
    <name type="common">Cucumber</name>
    <dbReference type="NCBI Taxonomy" id="3659"/>
    <lineage>
        <taxon>Eukaryota</taxon>
        <taxon>Viridiplantae</taxon>
        <taxon>Streptophyta</taxon>
        <taxon>Embryophyta</taxon>
        <taxon>Tracheophyta</taxon>
        <taxon>Spermatophyta</taxon>
        <taxon>Magnoliopsida</taxon>
        <taxon>eudicotyledons</taxon>
        <taxon>Gunneridae</taxon>
        <taxon>Pentapetalae</taxon>
        <taxon>rosids</taxon>
        <taxon>fabids</taxon>
        <taxon>Cucurbitales</taxon>
        <taxon>Cucurbitaceae</taxon>
        <taxon>Benincaseae</taxon>
        <taxon>Cucumis</taxon>
    </lineage>
</organism>
<reference evidence="1 2" key="3">
    <citation type="journal article" date="2010" name="BMC Genomics">
        <title>Transcriptome sequencing and comparative analysis of cucumber flowers with different sex types.</title>
        <authorList>
            <person name="Guo S."/>
            <person name="Zheng Y."/>
            <person name="Joung J.G."/>
            <person name="Liu S."/>
            <person name="Zhang Z."/>
            <person name="Crasta O.R."/>
            <person name="Sobral B.W."/>
            <person name="Xu Y."/>
            <person name="Huang S."/>
            <person name="Fei Z."/>
        </authorList>
    </citation>
    <scope>NUCLEOTIDE SEQUENCE [LARGE SCALE GENOMIC DNA]</scope>
    <source>
        <strain evidence="2">cv. 9930</strain>
    </source>
</reference>
<dbReference type="STRING" id="3659.A0A0A0LW08"/>
<dbReference type="InterPro" id="IPR052147">
    <property type="entry name" value="PP2-like/Lectin"/>
</dbReference>
<sequence>MDWSELQEERENLKLIEKYQCFKCILPIDGDHASHSGLIDAKLFKQLCDGIYIDNGNKMYWFDEKAKGNAFFIPPRGLKISFDRQKLIRWKDSEFNGKKTELAAFSEITFLEARGKIKQHMLSSTLTYDVLFELLCKPYATGYHVPTNFEITYPKAITVVIKENLESRPPNEWFTIKVGEIKVDDKHDCDSDKEYEFSMNIHSEDRKSELVFKGVQIRPKQPSYGTSSFKI</sequence>
<protein>
    <submittedName>
        <fullName evidence="1">Phloem lectin</fullName>
    </submittedName>
</protein>
<dbReference type="PANTHER" id="PTHR48478:SF1">
    <property type="entry name" value="LECTIN-LIKE"/>
    <property type="match status" value="1"/>
</dbReference>